<proteinExistence type="predicted"/>
<gene>
    <name evidence="2" type="ORF">CLOSAC_08100</name>
</gene>
<dbReference type="Proteomes" id="UP000191154">
    <property type="component" value="Unassembled WGS sequence"/>
</dbReference>
<dbReference type="InterPro" id="IPR041633">
    <property type="entry name" value="Polbeta"/>
</dbReference>
<name>A0A1S8NJ74_CLOSA</name>
<reference evidence="2 3" key="1">
    <citation type="submission" date="2016-05" db="EMBL/GenBank/DDBJ databases">
        <title>Microbial solvent formation.</title>
        <authorList>
            <person name="Poehlein A."/>
            <person name="Montoya Solano J.D."/>
            <person name="Flitsch S."/>
            <person name="Krabben P."/>
            <person name="Duerre P."/>
            <person name="Daniel R."/>
        </authorList>
    </citation>
    <scope>NUCLEOTIDE SEQUENCE [LARGE SCALE GENOMIC DNA]</scope>
    <source>
        <strain evidence="2 3">L1-8</strain>
    </source>
</reference>
<dbReference type="AlphaFoldDB" id="A0A1S8NJ74"/>
<accession>A0A1S8NJ74</accession>
<dbReference type="Gene3D" id="3.30.460.10">
    <property type="entry name" value="Beta Polymerase, domain 2"/>
    <property type="match status" value="1"/>
</dbReference>
<dbReference type="GO" id="GO:0016740">
    <property type="term" value="F:transferase activity"/>
    <property type="evidence" value="ECO:0007669"/>
    <property type="project" value="UniProtKB-KW"/>
</dbReference>
<feature type="domain" description="Polymerase beta nucleotidyltransferase" evidence="1">
    <location>
        <begin position="16"/>
        <end position="100"/>
    </location>
</feature>
<protein>
    <submittedName>
        <fullName evidence="2">Nucleotidyltransferase domain protein</fullName>
    </submittedName>
</protein>
<dbReference type="CDD" id="cd05403">
    <property type="entry name" value="NT_KNTase_like"/>
    <property type="match status" value="1"/>
</dbReference>
<dbReference type="SUPFAM" id="SSF81301">
    <property type="entry name" value="Nucleotidyltransferase"/>
    <property type="match status" value="1"/>
</dbReference>
<comment type="caution">
    <text evidence="2">The sequence shown here is derived from an EMBL/GenBank/DDBJ whole genome shotgun (WGS) entry which is preliminary data.</text>
</comment>
<dbReference type="InterPro" id="IPR043519">
    <property type="entry name" value="NT_sf"/>
</dbReference>
<evidence type="ECO:0000313" key="3">
    <source>
        <dbReference type="Proteomes" id="UP000191154"/>
    </source>
</evidence>
<evidence type="ECO:0000313" key="2">
    <source>
        <dbReference type="EMBL" id="OOM16539.1"/>
    </source>
</evidence>
<organism evidence="2 3">
    <name type="scientific">Clostridium saccharobutylicum</name>
    <dbReference type="NCBI Taxonomy" id="169679"/>
    <lineage>
        <taxon>Bacteria</taxon>
        <taxon>Bacillati</taxon>
        <taxon>Bacillota</taxon>
        <taxon>Clostridia</taxon>
        <taxon>Eubacteriales</taxon>
        <taxon>Clostridiaceae</taxon>
        <taxon>Clostridium</taxon>
    </lineage>
</organism>
<dbReference type="EMBL" id="LZYZ01000001">
    <property type="protein sequence ID" value="OOM16539.1"/>
    <property type="molecule type" value="Genomic_DNA"/>
</dbReference>
<keyword evidence="2" id="KW-0808">Transferase</keyword>
<dbReference type="RefSeq" id="WP_077864238.1">
    <property type="nucleotide sequence ID" value="NZ_LZYZ01000001.1"/>
</dbReference>
<evidence type="ECO:0000259" key="1">
    <source>
        <dbReference type="Pfam" id="PF18765"/>
    </source>
</evidence>
<dbReference type="Pfam" id="PF18765">
    <property type="entry name" value="Polbeta"/>
    <property type="match status" value="1"/>
</dbReference>
<sequence length="102" mass="11843">MYGLLDKDLNFILDGLGKFSEIEKAAVFGSRAMGNYKKGSDIDLVIMGNRVTNDILINLYDYLNEVCPIPYFFDLLHYENINNEKLKEHINNYGKVIYEKRV</sequence>